<feature type="domain" description="DUF7088" evidence="3">
    <location>
        <begin position="35"/>
        <end position="146"/>
    </location>
</feature>
<organism evidence="4 5">
    <name type="scientific">Flaviaesturariibacter amylovorans</name>
    <dbReference type="NCBI Taxonomy" id="1084520"/>
    <lineage>
        <taxon>Bacteria</taxon>
        <taxon>Pseudomonadati</taxon>
        <taxon>Bacteroidota</taxon>
        <taxon>Chitinophagia</taxon>
        <taxon>Chitinophagales</taxon>
        <taxon>Chitinophagaceae</taxon>
        <taxon>Flaviaestuariibacter</taxon>
    </lineage>
</organism>
<gene>
    <name evidence="4" type="ORF">GCM10023184_02740</name>
</gene>
<evidence type="ECO:0000259" key="3">
    <source>
        <dbReference type="Pfam" id="PF23357"/>
    </source>
</evidence>
<name>A0ABP8G7C4_9BACT</name>
<keyword evidence="1" id="KW-0812">Transmembrane</keyword>
<evidence type="ECO:0000259" key="2">
    <source>
        <dbReference type="Pfam" id="PF09822"/>
    </source>
</evidence>
<dbReference type="InterPro" id="IPR055396">
    <property type="entry name" value="DUF7088"/>
</dbReference>
<dbReference type="NCBIfam" id="TIGR03521">
    <property type="entry name" value="GldG"/>
    <property type="match status" value="1"/>
</dbReference>
<dbReference type="EMBL" id="BAABGY010000001">
    <property type="protein sequence ID" value="GAA4318499.1"/>
    <property type="molecule type" value="Genomic_DNA"/>
</dbReference>
<keyword evidence="1" id="KW-1133">Transmembrane helix</keyword>
<reference evidence="5" key="1">
    <citation type="journal article" date="2019" name="Int. J. Syst. Evol. Microbiol.">
        <title>The Global Catalogue of Microorganisms (GCM) 10K type strain sequencing project: providing services to taxonomists for standard genome sequencing and annotation.</title>
        <authorList>
            <consortium name="The Broad Institute Genomics Platform"/>
            <consortium name="The Broad Institute Genome Sequencing Center for Infectious Disease"/>
            <person name="Wu L."/>
            <person name="Ma J."/>
        </authorList>
    </citation>
    <scope>NUCLEOTIDE SEQUENCE [LARGE SCALE GENOMIC DNA]</scope>
    <source>
        <strain evidence="5">JCM 17919</strain>
    </source>
</reference>
<dbReference type="RefSeq" id="WP_345252786.1">
    <property type="nucleotide sequence ID" value="NZ_BAABGY010000001.1"/>
</dbReference>
<evidence type="ECO:0008006" key="6">
    <source>
        <dbReference type="Google" id="ProtNLM"/>
    </source>
</evidence>
<dbReference type="Pfam" id="PF09822">
    <property type="entry name" value="ABC_transp_aux"/>
    <property type="match status" value="1"/>
</dbReference>
<protein>
    <recommendedName>
        <fullName evidence="6">Gliding motility-associated ABC transporter substrate-binding protein GldG</fullName>
    </recommendedName>
</protein>
<keyword evidence="5" id="KW-1185">Reference proteome</keyword>
<evidence type="ECO:0000256" key="1">
    <source>
        <dbReference type="SAM" id="Phobius"/>
    </source>
</evidence>
<dbReference type="InterPro" id="IPR019863">
    <property type="entry name" value="Motility-assoc_ABC-rel_GldG"/>
</dbReference>
<dbReference type="InterPro" id="IPR019196">
    <property type="entry name" value="ABC_transp_unknown"/>
</dbReference>
<dbReference type="Pfam" id="PF23357">
    <property type="entry name" value="DUF7088"/>
    <property type="match status" value="1"/>
</dbReference>
<dbReference type="Proteomes" id="UP001501725">
    <property type="component" value="Unassembled WGS sequence"/>
</dbReference>
<evidence type="ECO:0000313" key="5">
    <source>
        <dbReference type="Proteomes" id="UP001501725"/>
    </source>
</evidence>
<feature type="transmembrane region" description="Helical" evidence="1">
    <location>
        <begin position="537"/>
        <end position="556"/>
    </location>
</feature>
<evidence type="ECO:0000313" key="4">
    <source>
        <dbReference type="EMBL" id="GAA4318499.1"/>
    </source>
</evidence>
<proteinExistence type="predicted"/>
<sequence length="566" mass="63583">MNQRTNKLGWVLALVALVGVNVIAASWHQRFDLTEEHRYSLSAPAQQLLRGLDSTVLIDVFVAGDELPSYVRQFRNTLGDFLQEAREFGGKRLQYRFVNPFEGDTATVNALLDSLQYNYGLQPLAVQAPGKVGDNLEVTNVLHGAVVRYGDRAVGVDLLKGQRGFGTSPEELAALYNNVEASVEYKFAHAIQKVTETEKPIVAYLLGNGEVWGPNINDAFLTLRNEYRSDTLNIREVPFIPPVINALVVLKPTQPFSNEDKIKIDQYVAHGGKVFWMLDNMYAEFDSLYKSQGFIAFDRGLNLEDLLFNWGVRINQDLLQDMQCDQLPQVSDGTGAQRFVDWPFFPVLNGTNHPISKNLDGIRTFFPTVMDTVQAEGIRKTPLLVSSPNARILGAPAKIDFQFLQIAPDEKLFKRKNVPVAYLLEGRFRSLYAGRIPGALRDSFRALDYDVLPEASSAGKMIVVADGDVATNQFSPQQGPLPMGTNVFTRYTYANKDFFTNCLEYLVNPSNILQTRGKEYTLRLLDPKRVRAQRSTWQLVNIVVPIGLVLLFGVAYQAARKRRYAR</sequence>
<comment type="caution">
    <text evidence="4">The sequence shown here is derived from an EMBL/GenBank/DDBJ whole genome shotgun (WGS) entry which is preliminary data.</text>
</comment>
<keyword evidence="1" id="KW-0472">Membrane</keyword>
<feature type="domain" description="ABC-type uncharacterised transport system" evidence="2">
    <location>
        <begin position="200"/>
        <end position="502"/>
    </location>
</feature>
<accession>A0ABP8G7C4</accession>